<dbReference type="AlphaFoldDB" id="A0A1H0WFR7"/>
<dbReference type="InterPro" id="IPR013024">
    <property type="entry name" value="GGCT-like"/>
</dbReference>
<keyword evidence="2" id="KW-0808">Transferase</keyword>
<dbReference type="Gene3D" id="3.10.490.10">
    <property type="entry name" value="Gamma-glutamyl cyclotransferase-like"/>
    <property type="match status" value="1"/>
</dbReference>
<sequence>MTSPSVLEMNSPEEAERLFSYGTLQLEAVQLSTFGRRLVGHADRLPGFRLEQLEIRDAAVVAASGKTHHPILVRTDDRTVAFVEGTVFEISRSELAQADAYEVSDYRRIRVTLASGMKAWVYADARTQT</sequence>
<dbReference type="CDD" id="cd06661">
    <property type="entry name" value="GGCT_like"/>
    <property type="match status" value="1"/>
</dbReference>
<gene>
    <name evidence="2" type="ORF">SAMN04489708_13846</name>
</gene>
<evidence type="ECO:0000259" key="1">
    <source>
        <dbReference type="Pfam" id="PF06094"/>
    </source>
</evidence>
<organism evidence="2 3">
    <name type="scientific">Paracidovorax cattleyae</name>
    <dbReference type="NCBI Taxonomy" id="80868"/>
    <lineage>
        <taxon>Bacteria</taxon>
        <taxon>Pseudomonadati</taxon>
        <taxon>Pseudomonadota</taxon>
        <taxon>Betaproteobacteria</taxon>
        <taxon>Burkholderiales</taxon>
        <taxon>Comamonadaceae</taxon>
        <taxon>Paracidovorax</taxon>
    </lineage>
</organism>
<dbReference type="SUPFAM" id="SSF110857">
    <property type="entry name" value="Gamma-glutamyl cyclotransferase-like"/>
    <property type="match status" value="1"/>
</dbReference>
<proteinExistence type="predicted"/>
<evidence type="ECO:0000313" key="3">
    <source>
        <dbReference type="Proteomes" id="UP000199317"/>
    </source>
</evidence>
<feature type="domain" description="Gamma-glutamylcyclotransferase AIG2-like" evidence="1">
    <location>
        <begin position="18"/>
        <end position="123"/>
    </location>
</feature>
<dbReference type="InterPro" id="IPR009288">
    <property type="entry name" value="AIG2-like_dom"/>
</dbReference>
<evidence type="ECO:0000313" key="2">
    <source>
        <dbReference type="EMBL" id="SDP89619.1"/>
    </source>
</evidence>
<dbReference type="Proteomes" id="UP000199317">
    <property type="component" value="Unassembled WGS sequence"/>
</dbReference>
<dbReference type="RefSeq" id="WP_225979211.1">
    <property type="nucleotide sequence ID" value="NZ_CP028290.1"/>
</dbReference>
<dbReference type="GO" id="GO:0016740">
    <property type="term" value="F:transferase activity"/>
    <property type="evidence" value="ECO:0007669"/>
    <property type="project" value="UniProtKB-KW"/>
</dbReference>
<dbReference type="Pfam" id="PF06094">
    <property type="entry name" value="GGACT"/>
    <property type="match status" value="1"/>
</dbReference>
<dbReference type="EMBL" id="FNJL01000038">
    <property type="protein sequence ID" value="SDP89619.1"/>
    <property type="molecule type" value="Genomic_DNA"/>
</dbReference>
<name>A0A1H0WFR7_9BURK</name>
<accession>A0A1H0WFR7</accession>
<protein>
    <submittedName>
        <fullName evidence="2">Gamma-glutamyl cyclotransferase, AIG2-like</fullName>
    </submittedName>
</protein>
<reference evidence="3" key="1">
    <citation type="submission" date="2016-10" db="EMBL/GenBank/DDBJ databases">
        <authorList>
            <person name="Varghese N."/>
            <person name="Submissions S."/>
        </authorList>
    </citation>
    <scope>NUCLEOTIDE SEQUENCE [LARGE SCALE GENOMIC DNA]</scope>
    <source>
        <strain evidence="3">DSM 17101</strain>
    </source>
</reference>
<dbReference type="InterPro" id="IPR036568">
    <property type="entry name" value="GGCT-like_sf"/>
</dbReference>
<keyword evidence="3" id="KW-1185">Reference proteome</keyword>